<dbReference type="Proteomes" id="UP000193711">
    <property type="component" value="Unassembled WGS sequence"/>
</dbReference>
<dbReference type="AlphaFoldDB" id="A0A1X7NXU4"/>
<dbReference type="EMBL" id="FXBM01000002">
    <property type="protein sequence ID" value="SMH43119.1"/>
    <property type="molecule type" value="Genomic_DNA"/>
</dbReference>
<protein>
    <submittedName>
        <fullName evidence="2">Uncharacterized protein</fullName>
    </submittedName>
</protein>
<feature type="region of interest" description="Disordered" evidence="1">
    <location>
        <begin position="94"/>
        <end position="114"/>
    </location>
</feature>
<dbReference type="RefSeq" id="WP_085476611.1">
    <property type="nucleotide sequence ID" value="NZ_FXBM01000002.1"/>
</dbReference>
<sequence length="114" mass="12249">MSETFLEIHVPLTREPGAPELADDDEYLFPWIDEVETMLSELEGPVEEYDSGEEWATADGEPEYLFFIAGGTEAELAAVARAVALLPSVPTGVYATRNDSAGETGEGTPVDIGL</sequence>
<keyword evidence="3" id="KW-1185">Reference proteome</keyword>
<gene>
    <name evidence="2" type="ORF">SAMN06295885_2163</name>
</gene>
<proteinExistence type="predicted"/>
<organism evidence="2 3">
    <name type="scientific">Rathayibacter oskolensis</name>
    <dbReference type="NCBI Taxonomy" id="1891671"/>
    <lineage>
        <taxon>Bacteria</taxon>
        <taxon>Bacillati</taxon>
        <taxon>Actinomycetota</taxon>
        <taxon>Actinomycetes</taxon>
        <taxon>Micrococcales</taxon>
        <taxon>Microbacteriaceae</taxon>
        <taxon>Rathayibacter</taxon>
    </lineage>
</organism>
<reference evidence="3" key="1">
    <citation type="submission" date="2017-04" db="EMBL/GenBank/DDBJ databases">
        <authorList>
            <person name="Varghese N."/>
            <person name="Submissions S."/>
        </authorList>
    </citation>
    <scope>NUCLEOTIDE SEQUENCE [LARGE SCALE GENOMIC DNA]</scope>
    <source>
        <strain evidence="3">VKM Ac-2121</strain>
    </source>
</reference>
<evidence type="ECO:0000313" key="2">
    <source>
        <dbReference type="EMBL" id="SMH43119.1"/>
    </source>
</evidence>
<name>A0A1X7NXU4_9MICO</name>
<accession>A0A1X7NXU4</accession>
<evidence type="ECO:0000256" key="1">
    <source>
        <dbReference type="SAM" id="MobiDB-lite"/>
    </source>
</evidence>
<evidence type="ECO:0000313" key="3">
    <source>
        <dbReference type="Proteomes" id="UP000193711"/>
    </source>
</evidence>
<dbReference type="OrthoDB" id="3389824at2"/>